<evidence type="ECO:0000259" key="13">
    <source>
        <dbReference type="Pfam" id="PF05681"/>
    </source>
</evidence>
<evidence type="ECO:0000256" key="12">
    <source>
        <dbReference type="PIRNR" id="PIRNR001394"/>
    </source>
</evidence>
<dbReference type="EMBL" id="CABGGW010000001">
    <property type="protein sequence ID" value="VUS22140.1"/>
    <property type="molecule type" value="Genomic_DNA"/>
</dbReference>
<evidence type="ECO:0000256" key="2">
    <source>
        <dbReference type="ARBA" id="ARBA00001966"/>
    </source>
</evidence>
<keyword evidence="11 12" id="KW-0456">Lyase</keyword>
<comment type="pathway">
    <text evidence="3">Carbohydrate metabolism; tricarboxylic acid cycle; (S)-malate from fumarate: step 1/1.</text>
</comment>
<dbReference type="OrthoDB" id="9798978at2"/>
<dbReference type="GO" id="GO:0046872">
    <property type="term" value="F:metal ion binding"/>
    <property type="evidence" value="ECO:0007669"/>
    <property type="project" value="UniProtKB-UniRule"/>
</dbReference>
<name>A0A564GLY2_9ENTR</name>
<comment type="cofactor">
    <cofactor evidence="2 12">
        <name>[4Fe-4S] cluster</name>
        <dbReference type="ChEBI" id="CHEBI:49883"/>
    </cofactor>
</comment>
<dbReference type="PIRSF" id="PIRSF001394">
    <property type="entry name" value="Fe_dep_fumar_hy"/>
    <property type="match status" value="1"/>
</dbReference>
<dbReference type="Proteomes" id="UP000317374">
    <property type="component" value="Unassembled WGS sequence"/>
</dbReference>
<dbReference type="Pfam" id="PF05683">
    <property type="entry name" value="Fumerase_C"/>
    <property type="match status" value="1"/>
</dbReference>
<dbReference type="EC" id="4.2.1.2" evidence="12"/>
<dbReference type="InterPro" id="IPR011167">
    <property type="entry name" value="Fe_dep_fumarate_hydratase"/>
</dbReference>
<feature type="domain" description="Fe-S hydro-lyase tartrate dehydratase alpha-type catalytic" evidence="13">
    <location>
        <begin position="51"/>
        <end position="325"/>
    </location>
</feature>
<evidence type="ECO:0000256" key="10">
    <source>
        <dbReference type="ARBA" id="ARBA00023014"/>
    </source>
</evidence>
<evidence type="ECO:0000256" key="7">
    <source>
        <dbReference type="ARBA" id="ARBA00022532"/>
    </source>
</evidence>
<reference evidence="15 16" key="1">
    <citation type="submission" date="2019-07" db="EMBL/GenBank/DDBJ databases">
        <authorList>
            <person name="Brisse S."/>
            <person name="Rodrigues C."/>
            <person name="Thorpe H."/>
        </authorList>
    </citation>
    <scope>NUCLEOTIDE SEQUENCE [LARGE SCALE GENOMIC DNA]</scope>
    <source>
        <strain evidence="15">SB6422</strain>
    </source>
</reference>
<dbReference type="GO" id="GO:0006099">
    <property type="term" value="P:tricarboxylic acid cycle"/>
    <property type="evidence" value="ECO:0007669"/>
    <property type="project" value="UniProtKB-KW"/>
</dbReference>
<dbReference type="InterPro" id="IPR051208">
    <property type="entry name" value="Class-I_Fumarase/Tartrate_DH"/>
</dbReference>
<dbReference type="InterPro" id="IPR036660">
    <property type="entry name" value="Fe-S_hydroAse_TtdB_cat_sf"/>
</dbReference>
<evidence type="ECO:0000256" key="4">
    <source>
        <dbReference type="ARBA" id="ARBA00008876"/>
    </source>
</evidence>
<dbReference type="GO" id="GO:0004333">
    <property type="term" value="F:fumarate hydratase activity"/>
    <property type="evidence" value="ECO:0007669"/>
    <property type="project" value="UniProtKB-UniRule"/>
</dbReference>
<evidence type="ECO:0000256" key="1">
    <source>
        <dbReference type="ARBA" id="ARBA00000929"/>
    </source>
</evidence>
<evidence type="ECO:0000256" key="8">
    <source>
        <dbReference type="ARBA" id="ARBA00022723"/>
    </source>
</evidence>
<accession>A0A564GLY2</accession>
<evidence type="ECO:0000313" key="16">
    <source>
        <dbReference type="Proteomes" id="UP000317374"/>
    </source>
</evidence>
<dbReference type="PANTHER" id="PTHR30389:SF0">
    <property type="entry name" value="FUMARATE HYDRATASE CLASS I, AEROBIC"/>
    <property type="match status" value="1"/>
</dbReference>
<dbReference type="InterPro" id="IPR004646">
    <property type="entry name" value="Fe-S_hydro-lyase_TtdA-typ_cat"/>
</dbReference>
<evidence type="ECO:0000256" key="3">
    <source>
        <dbReference type="ARBA" id="ARBA00004859"/>
    </source>
</evidence>
<keyword evidence="9 12" id="KW-0408">Iron</keyword>
<gene>
    <name evidence="15" type="primary">fumA_1</name>
    <name evidence="15" type="ORF">SB6422_00099</name>
</gene>
<feature type="domain" description="Fe-S hydro-lyase tartrate dehydratase beta-type catalytic" evidence="14">
    <location>
        <begin position="331"/>
        <end position="536"/>
    </location>
</feature>
<keyword evidence="10 12" id="KW-0411">Iron-sulfur</keyword>
<keyword evidence="8 12" id="KW-0479">Metal-binding</keyword>
<proteinExistence type="inferred from homology"/>
<evidence type="ECO:0000256" key="6">
    <source>
        <dbReference type="ARBA" id="ARBA00022485"/>
    </source>
</evidence>
<comment type="catalytic activity">
    <reaction evidence="1 12">
        <text>(S)-malate = fumarate + H2O</text>
        <dbReference type="Rhea" id="RHEA:12460"/>
        <dbReference type="ChEBI" id="CHEBI:15377"/>
        <dbReference type="ChEBI" id="CHEBI:15589"/>
        <dbReference type="ChEBI" id="CHEBI:29806"/>
        <dbReference type="EC" id="4.2.1.2"/>
    </reaction>
</comment>
<dbReference type="Pfam" id="PF05681">
    <property type="entry name" value="Fumerase"/>
    <property type="match status" value="1"/>
</dbReference>
<protein>
    <recommendedName>
        <fullName evidence="12">Fumarate hydratase class I</fullName>
        <ecNumber evidence="12">4.2.1.2</ecNumber>
    </recommendedName>
</protein>
<dbReference type="Gene3D" id="3.20.130.10">
    <property type="entry name" value="Fe-S hydro-lyase, tartrate dehydratase beta-type, catalytic domain"/>
    <property type="match status" value="1"/>
</dbReference>
<comment type="subunit">
    <text evidence="5 12">Homodimer.</text>
</comment>
<evidence type="ECO:0000256" key="9">
    <source>
        <dbReference type="ARBA" id="ARBA00023004"/>
    </source>
</evidence>
<dbReference type="InterPro" id="IPR004647">
    <property type="entry name" value="Fe-S_hydro-lyase_TtdB-typ_cat"/>
</dbReference>
<evidence type="ECO:0000313" key="15">
    <source>
        <dbReference type="EMBL" id="VUS22140.1"/>
    </source>
</evidence>
<evidence type="ECO:0000256" key="5">
    <source>
        <dbReference type="ARBA" id="ARBA00011738"/>
    </source>
</evidence>
<sequence length="550" mass="60198">MSKPFVWQELFVQSKDNTEYELLSSQHVTVTELDGEEVIKVAPEALTLLSQQAFYEASFFLRSGHLKQIASILRDPQASSNDKYVALQLLRNAEVSAKGVLPNCQDTGTATIVASKGQNVWTGCDDAEALSKGIYTTFQENNLRYSQNAPLDMYTEVNTHTNLPAQIDISATQGSEYRFLFVNKGGGSANKAALFQETKSILQPEKLTAFLTEKMKSLGTAACPPYHIAFVVGGLSADQALKVAKLASTKYYDNLPTEGNELGQAFRDTAMETTLLNASREFGIGAQFGGKYFAHDIRVIRLPRHGGSCPIAMALSCSADRNIKAKINKHGIWLEKLEHNPGKFIPESCRVENGGQTVQLNLNRPLHEILRDMSTLPVGTRLSLSGPIVVARDIAHAKIKERLDNGESMPEYMKNHIVYYAGPAKTPDNQACGSMGPTTGGRMDGYVDAFQAAGGSLIMLSKGNRSQQVTDACQKHRGFNLGSIGGAAALLTQQYIKSLHCLEYPELGMEAVWMMEVENLPAFVLVDDKGNNFFSQFEQQHRCATCPAGH</sequence>
<dbReference type="NCBIfam" id="TIGR00723">
    <property type="entry name" value="ttdB_fumA_fumB"/>
    <property type="match status" value="1"/>
</dbReference>
<dbReference type="GO" id="GO:0051539">
    <property type="term" value="F:4 iron, 4 sulfur cluster binding"/>
    <property type="evidence" value="ECO:0007669"/>
    <property type="project" value="UniProtKB-UniRule"/>
</dbReference>
<dbReference type="SUPFAM" id="SSF117457">
    <property type="entry name" value="FumA C-terminal domain-like"/>
    <property type="match status" value="1"/>
</dbReference>
<organism evidence="15 16">
    <name type="scientific">Klebsiella huaxiensis</name>
    <dbReference type="NCBI Taxonomy" id="2153354"/>
    <lineage>
        <taxon>Bacteria</taxon>
        <taxon>Pseudomonadati</taxon>
        <taxon>Pseudomonadota</taxon>
        <taxon>Gammaproteobacteria</taxon>
        <taxon>Enterobacterales</taxon>
        <taxon>Enterobacteriaceae</taxon>
        <taxon>Klebsiella/Raoultella group</taxon>
        <taxon>Klebsiella</taxon>
    </lineage>
</organism>
<comment type="function">
    <text evidence="12">Catalyzes the reversible hydration of fumarate to (S)-malate.</text>
</comment>
<dbReference type="PANTHER" id="PTHR30389">
    <property type="entry name" value="FUMARATE HYDRATASE-RELATED"/>
    <property type="match status" value="1"/>
</dbReference>
<keyword evidence="7" id="KW-0816">Tricarboxylic acid cycle</keyword>
<dbReference type="AlphaFoldDB" id="A0A564GLY2"/>
<evidence type="ECO:0000256" key="11">
    <source>
        <dbReference type="ARBA" id="ARBA00023239"/>
    </source>
</evidence>
<dbReference type="NCBIfam" id="NF011921">
    <property type="entry name" value="PRK15392.1"/>
    <property type="match status" value="1"/>
</dbReference>
<comment type="similarity">
    <text evidence="4 12">Belongs to the class-I fumarase family.</text>
</comment>
<dbReference type="RefSeq" id="WP_142512003.1">
    <property type="nucleotide sequence ID" value="NZ_CABGGQ010000004.1"/>
</dbReference>
<keyword evidence="6 12" id="KW-0004">4Fe-4S</keyword>
<evidence type="ECO:0000259" key="14">
    <source>
        <dbReference type="Pfam" id="PF05683"/>
    </source>
</evidence>